<dbReference type="NCBIfam" id="TIGR01439">
    <property type="entry name" value="lp_hng_hel_AbrB"/>
    <property type="match status" value="1"/>
</dbReference>
<dbReference type="PANTHER" id="PTHR34860:SF6">
    <property type="entry name" value="REPRESSOR-LIKE PROTEIN SSO7C3"/>
    <property type="match status" value="1"/>
</dbReference>
<sequence>MEIPKGHYIFGTVKVGERGQIIIPKEARETFQIKPGDMLIVLGDEKWGIAVTKSDVLQKHAQDVFQKIGEVENDDH</sequence>
<dbReference type="Gene3D" id="2.10.260.10">
    <property type="match status" value="1"/>
</dbReference>
<evidence type="ECO:0000313" key="3">
    <source>
        <dbReference type="Proteomes" id="UP000593890"/>
    </source>
</evidence>
<keyword evidence="3" id="KW-1185">Reference proteome</keyword>
<dbReference type="EMBL" id="AP023321">
    <property type="protein sequence ID" value="BCI60454.1"/>
    <property type="molecule type" value="Genomic_DNA"/>
</dbReference>
<organism evidence="2 3">
    <name type="scientific">Solibaculum mannosilyticum</name>
    <dbReference type="NCBI Taxonomy" id="2780922"/>
    <lineage>
        <taxon>Bacteria</taxon>
        <taxon>Bacillati</taxon>
        <taxon>Bacillota</taxon>
        <taxon>Clostridia</taxon>
        <taxon>Eubacteriales</taxon>
        <taxon>Oscillospiraceae</taxon>
        <taxon>Solibaculum</taxon>
    </lineage>
</organism>
<dbReference type="GO" id="GO:0003677">
    <property type="term" value="F:DNA binding"/>
    <property type="evidence" value="ECO:0007669"/>
    <property type="project" value="InterPro"/>
</dbReference>
<accession>A0A7I8D742</accession>
<dbReference type="InterPro" id="IPR037914">
    <property type="entry name" value="SpoVT-AbrB_sf"/>
</dbReference>
<dbReference type="RefSeq" id="WP_090266309.1">
    <property type="nucleotide sequence ID" value="NZ_AP023321.1"/>
</dbReference>
<dbReference type="AlphaFoldDB" id="A0A7I8D742"/>
<dbReference type="Pfam" id="PF04014">
    <property type="entry name" value="MazE_antitoxin"/>
    <property type="match status" value="1"/>
</dbReference>
<dbReference type="SUPFAM" id="SSF89447">
    <property type="entry name" value="AbrB/MazE/MraZ-like"/>
    <property type="match status" value="1"/>
</dbReference>
<protein>
    <submittedName>
        <fullName evidence="2">AbrB family transcriptional regulator</fullName>
    </submittedName>
</protein>
<name>A0A7I8D742_9FIRM</name>
<evidence type="ECO:0000313" key="2">
    <source>
        <dbReference type="EMBL" id="BCI60454.1"/>
    </source>
</evidence>
<dbReference type="SMART" id="SM00966">
    <property type="entry name" value="SpoVT_AbrB"/>
    <property type="match status" value="1"/>
</dbReference>
<dbReference type="PANTHER" id="PTHR34860">
    <property type="entry name" value="REPRESSOR-LIKE PROTEIN SSO7C3"/>
    <property type="match status" value="1"/>
</dbReference>
<dbReference type="KEGG" id="sman:C12CBH8_10930"/>
<dbReference type="InterPro" id="IPR052975">
    <property type="entry name" value="Repressor-like_regulatory"/>
</dbReference>
<dbReference type="InterPro" id="IPR007159">
    <property type="entry name" value="SpoVT-AbrB_dom"/>
</dbReference>
<reference evidence="3" key="1">
    <citation type="submission" date="2020-07" db="EMBL/GenBank/DDBJ databases">
        <title>Complete genome sequencing of Clostridia bacterium strain 12CBH8.</title>
        <authorList>
            <person name="Sakamoto M."/>
            <person name="Murakami T."/>
            <person name="Mori H."/>
        </authorList>
    </citation>
    <scope>NUCLEOTIDE SEQUENCE [LARGE SCALE GENOMIC DNA]</scope>
    <source>
        <strain evidence="3">12CBH8</strain>
    </source>
</reference>
<gene>
    <name evidence="2" type="ORF">C12CBH8_10930</name>
</gene>
<proteinExistence type="predicted"/>
<evidence type="ECO:0000259" key="1">
    <source>
        <dbReference type="SMART" id="SM00966"/>
    </source>
</evidence>
<dbReference type="Proteomes" id="UP000593890">
    <property type="component" value="Chromosome"/>
</dbReference>
<feature type="domain" description="SpoVT-AbrB" evidence="1">
    <location>
        <begin position="13"/>
        <end position="57"/>
    </location>
</feature>